<dbReference type="SUPFAM" id="SSF52540">
    <property type="entry name" value="P-loop containing nucleoside triphosphate hydrolases"/>
    <property type="match status" value="1"/>
</dbReference>
<dbReference type="RefSeq" id="XP_040714021.1">
    <property type="nucleotide sequence ID" value="XM_040860542.1"/>
</dbReference>
<feature type="region of interest" description="Disordered" evidence="1">
    <location>
        <begin position="261"/>
        <end position="287"/>
    </location>
</feature>
<keyword evidence="4" id="KW-1185">Reference proteome</keyword>
<feature type="compositionally biased region" description="Polar residues" evidence="1">
    <location>
        <begin position="80"/>
        <end position="111"/>
    </location>
</feature>
<dbReference type="InterPro" id="IPR050055">
    <property type="entry name" value="EF-Tu_GTPase"/>
</dbReference>
<sequence length="870" mass="94546">MTSIFTFDDNPPRVSSPWLASEETAKKSASEATDQVGYGNESVQANEPKLYRLEAEPQEGPIEYKLHLLLRARRAYAFMSTTSKGSGSPQSNSARPMKSTRPTNVPLASSAQTRQNRLQQLTTQLLWRLQQSSPHHSTGKGQLVIPKLPEDSDDMEDLVKPQQLLPGLEESNGALYEIGVSDDGTFVGLTKEEMDESMTTLKVMAASLGCRVEVQRMKTVGNCEWVESSGSKGIPIGKVLQGDLWVAEALVTPILEPQKDQDAVSAQGSLPNGSLTPVPERRASKTEQLRVSLIGPTTSGKTTLLGTLANGTLDNGRGSSRIDLLKHRHERVSGQTSSVAQELIGYKDNRIFNYVGMGINTWTDIHDHSEDGRLVFFSDSAGHLRYRRTILRGLVGWAPHWTLLCIAGNEIAGASRGAHSLSGTPDDLDLAGAADLAMSHLDLCVRLEIPMVIVITKYDLATKVTLRSTLSSIFSKIKAAQRTPKLLVSTQTDSADLTHIPPTSQEKVTMEITDAIQRSGNMLSVVPVVLTSAVSGQGIGLTHALLRSLPMPPPPTARDYVGQALNPEQPASLFHIDDKFDLKSFRTQDSSIHGADGSATVVAGYLRFGRLSIGDKVVFGPFPAEEDEDVRGLVPRDHPSPGRGLSLSHPWAARNAVSASTIHGEWHNATIMNIRNLRLPVRTMEAGQAGTIQVAFDEPFEETSGIDDALFERVKPSSRHIRKGQVLAIPSQHMLDTGLTLQAATGFTATFNDMNVKSLQIGNLVNVYVATVRAAARILHIVRQHSRLDTRRVASEDHDDVFNMADSIDLGRAQSEADVDDFDIEYTVSLELMTSREWIELGSRVVLMEGGSKDGSGLDGFVGKVTEVVG</sequence>
<dbReference type="EMBL" id="MCFJ01000009">
    <property type="protein sequence ID" value="ORY62185.1"/>
    <property type="molecule type" value="Genomic_DNA"/>
</dbReference>
<accession>A0A1Y2DU70</accession>
<evidence type="ECO:0000313" key="4">
    <source>
        <dbReference type="Proteomes" id="UP000193689"/>
    </source>
</evidence>
<evidence type="ECO:0000259" key="2">
    <source>
        <dbReference type="Pfam" id="PF00009"/>
    </source>
</evidence>
<dbReference type="Proteomes" id="UP000193689">
    <property type="component" value="Unassembled WGS sequence"/>
</dbReference>
<dbReference type="GeneID" id="63776754"/>
<evidence type="ECO:0000256" key="1">
    <source>
        <dbReference type="SAM" id="MobiDB-lite"/>
    </source>
</evidence>
<feature type="domain" description="Tr-type G" evidence="2">
    <location>
        <begin position="289"/>
        <end position="549"/>
    </location>
</feature>
<feature type="compositionally biased region" description="Polar residues" evidence="1">
    <location>
        <begin position="264"/>
        <end position="275"/>
    </location>
</feature>
<dbReference type="AlphaFoldDB" id="A0A1Y2DU70"/>
<reference evidence="3 4" key="1">
    <citation type="submission" date="2016-07" db="EMBL/GenBank/DDBJ databases">
        <title>Pervasive Adenine N6-methylation of Active Genes in Fungi.</title>
        <authorList>
            <consortium name="DOE Joint Genome Institute"/>
            <person name="Mondo S.J."/>
            <person name="Dannebaum R.O."/>
            <person name="Kuo R.C."/>
            <person name="Labutti K."/>
            <person name="Haridas S."/>
            <person name="Kuo A."/>
            <person name="Salamov A."/>
            <person name="Ahrendt S.R."/>
            <person name="Lipzen A."/>
            <person name="Sullivan W."/>
            <person name="Andreopoulos W.B."/>
            <person name="Clum A."/>
            <person name="Lindquist E."/>
            <person name="Daum C."/>
            <person name="Ramamoorthy G.K."/>
            <person name="Gryganskyi A."/>
            <person name="Culley D."/>
            <person name="Magnuson J.K."/>
            <person name="James T.Y."/>
            <person name="O'Malley M.A."/>
            <person name="Stajich J.E."/>
            <person name="Spatafora J.W."/>
            <person name="Visel A."/>
            <person name="Grigoriev I.V."/>
        </authorList>
    </citation>
    <scope>NUCLEOTIDE SEQUENCE [LARGE SCALE GENOMIC DNA]</scope>
    <source>
        <strain evidence="3 4">CBS 129021</strain>
    </source>
</reference>
<dbReference type="GO" id="GO:0003746">
    <property type="term" value="F:translation elongation factor activity"/>
    <property type="evidence" value="ECO:0007669"/>
    <property type="project" value="UniProtKB-KW"/>
</dbReference>
<comment type="caution">
    <text evidence="3">The sequence shown here is derived from an EMBL/GenBank/DDBJ whole genome shotgun (WGS) entry which is preliminary data.</text>
</comment>
<feature type="region of interest" description="Disordered" evidence="1">
    <location>
        <begin position="1"/>
        <end position="43"/>
    </location>
</feature>
<dbReference type="InterPro" id="IPR027417">
    <property type="entry name" value="P-loop_NTPase"/>
</dbReference>
<feature type="region of interest" description="Disordered" evidence="1">
    <location>
        <begin position="80"/>
        <end position="112"/>
    </location>
</feature>
<name>A0A1Y2DU70_9PEZI</name>
<keyword evidence="3" id="KW-0648">Protein biosynthesis</keyword>
<dbReference type="PANTHER" id="PTHR43721">
    <property type="entry name" value="ELONGATION FACTOR TU-RELATED"/>
    <property type="match status" value="1"/>
</dbReference>
<evidence type="ECO:0000313" key="3">
    <source>
        <dbReference type="EMBL" id="ORY62185.1"/>
    </source>
</evidence>
<dbReference type="GO" id="GO:0003924">
    <property type="term" value="F:GTPase activity"/>
    <property type="evidence" value="ECO:0007669"/>
    <property type="project" value="InterPro"/>
</dbReference>
<dbReference type="PANTHER" id="PTHR43721:SF30">
    <property type="entry name" value="TR-TYPE G DOMAIN-CONTAINING PROTEIN"/>
    <property type="match status" value="1"/>
</dbReference>
<organism evidence="3 4">
    <name type="scientific">Pseudomassariella vexata</name>
    <dbReference type="NCBI Taxonomy" id="1141098"/>
    <lineage>
        <taxon>Eukaryota</taxon>
        <taxon>Fungi</taxon>
        <taxon>Dikarya</taxon>
        <taxon>Ascomycota</taxon>
        <taxon>Pezizomycotina</taxon>
        <taxon>Sordariomycetes</taxon>
        <taxon>Xylariomycetidae</taxon>
        <taxon>Amphisphaeriales</taxon>
        <taxon>Pseudomassariaceae</taxon>
        <taxon>Pseudomassariella</taxon>
    </lineage>
</organism>
<protein>
    <submittedName>
        <fullName evidence="3">Elongation factor Tu GTP binding domain-containing protein</fullName>
    </submittedName>
</protein>
<dbReference type="Pfam" id="PF00009">
    <property type="entry name" value="GTP_EFTU"/>
    <property type="match status" value="1"/>
</dbReference>
<dbReference type="InParanoid" id="A0A1Y2DU70"/>
<keyword evidence="3" id="KW-0251">Elongation factor</keyword>
<dbReference type="Gene3D" id="3.40.50.300">
    <property type="entry name" value="P-loop containing nucleotide triphosphate hydrolases"/>
    <property type="match status" value="1"/>
</dbReference>
<dbReference type="OrthoDB" id="5342685at2759"/>
<dbReference type="InterPro" id="IPR000795">
    <property type="entry name" value="T_Tr_GTP-bd_dom"/>
</dbReference>
<dbReference type="GO" id="GO:0005525">
    <property type="term" value="F:GTP binding"/>
    <property type="evidence" value="ECO:0007669"/>
    <property type="project" value="InterPro"/>
</dbReference>
<gene>
    <name evidence="3" type="ORF">BCR38DRAFT_437738</name>
</gene>
<proteinExistence type="predicted"/>